<dbReference type="InterPro" id="IPR010071">
    <property type="entry name" value="AA_adenyl_dom"/>
</dbReference>
<dbReference type="SUPFAM" id="SSF53474">
    <property type="entry name" value="alpha/beta-Hydrolases"/>
    <property type="match status" value="1"/>
</dbReference>
<comment type="cofactor">
    <cofactor evidence="1">
        <name>pantetheine 4'-phosphate</name>
        <dbReference type="ChEBI" id="CHEBI:47942"/>
    </cofactor>
</comment>
<dbReference type="FunFam" id="1.10.1200.10:FF:000016">
    <property type="entry name" value="Non-ribosomal peptide synthase"/>
    <property type="match status" value="1"/>
</dbReference>
<dbReference type="NCBIfam" id="NF003417">
    <property type="entry name" value="PRK04813.1"/>
    <property type="match status" value="6"/>
</dbReference>
<dbReference type="UniPathway" id="UPA00011"/>
<dbReference type="GO" id="GO:0043041">
    <property type="term" value="P:amino acid activation for nonribosomal peptide biosynthetic process"/>
    <property type="evidence" value="ECO:0007669"/>
    <property type="project" value="TreeGrafter"/>
</dbReference>
<dbReference type="PROSITE" id="PS00012">
    <property type="entry name" value="PHOSPHOPANTETHEINE"/>
    <property type="match status" value="5"/>
</dbReference>
<evidence type="ECO:0000256" key="1">
    <source>
        <dbReference type="ARBA" id="ARBA00001957"/>
    </source>
</evidence>
<sequence>MNLYGPTEASVDVTFHVVEGVVGVGVPIGRPVWNTRVLVLDSRLRPVPVGVVGELYVGGVQVARGYEGRVDLTVGRFVADPVSGVVGARVYRTGDVVRWGCGGVLEFVGRKDFQVKVRGQRVELGEVEAVLAAQVGVAGAVVVLRSGVGGDFLVGFVVGEVGVVVDEVVVLEGARRSLPGFMVPSVVVVLGEFPVTVHGKLDRKALPDVTFEPQALQYVAPRTPVEETVAAIFDDLLGTSTVGVNDDFFALGGNSLSAARLVARVNSVLGERINIRDVFDASTVAALAELAQCRGGEGAKPALRPRGTTTDIPLSPAQERMWFANQFDPESAAYNVACALRLDGTVNLSALHAAFVDVVERHESLRTVFPLTDDGPRQVIMSTSQVVSDLAPILVQGEEELRERCRQIVSDGFDVMQQVPMRATLLRRDDQVHSHVLVIVIHHIAADGFSTVPLARDLMSAYTSRVNGEAPQWAPLGIQYADYALWQRGWLGSESDSRSLISKQLGYWAENLAGAPEVLDIPTDRPRGDVRSLRRGRIRFVFGPKVHAGVVALSRKHNATVFMVVHAALAVLLARLSDEDDVAVGTPIAGRGERELDDLVGMFVNTLVLRTAVDRGATFGDFLDQVRNVDLSAFIHADVPFERVVEIVNPSRSTAYSPLFQVMLEFQDIERPALELPDLQVTDVGVEIDTINFDLQLTVTQNAGAAGESDGLRAEFGYATDIFDEETVAGFADRLQRILERVITDPQSRIGDIEILDAYESAELVPVRGEISAAVQTLPDLLTAATVMATAQDPGAVALVFEEREVTYLELDAQSNRLARMLIESGVGPESVVALCLPRSIESVLAVWSIAKTGAAFLPVDPGHPAARIEHMLGDSGAGWGITSRAHNAALSGLVPWLVLDDAGFEERLRAYSPSKVTDADRKAPIRIDNPVYLIYTSGSTGTPKGVTVTHRGLSDFALQERETFAATTRSRTLHFASPSFDASVLELVMAVGAGATMVIVPPTVYGGSELAALLERERVTHCFVTPAALTSVDPDGLTTVGCVVTGGEACPPELVARWAPGRKMFNAYGPTEATVVSSISAALAPNDPVTIGTPTRGFSEVVLDSRLRAVPVGVAGELYLAGPALARGYHRRYPLTATQFVADPFGAPGTRIYRTGDRVRWTPDRRLEYLGRTDAQVKVRGFRIELGEVEVALQTHPRVAQAVTAVWNGDGRDRLIGYVVPDRGASVDPRDVLAHAGKRLPSYMVPAAVVVLDAVPLTVHGKLDRAALPTPDFSSAATPDRPPRTETENLLAALFAQVLGLDAVGVHDSFFELGGDSIMSIQLVARARDAGVIISPRDVFDHKSVAALAESAHLEQDRPDVLAELPGSAVGTVPLSPVAQWMLDRSSGGLRGGGVKRFSQALLLTAPADLTQDLLVRGLRVLLDRHGMLRARLVESDRVMEVLPPGSISAEGLIHRVAVDSVDDEGFRALASGELEAVADSLDPATADMVCVIWFDLADKPDVSTGRGRLLVVIHHLVVDGVSWRILVTDLASVTAQLQAGVTPELPQIGTSFRRWAHGLVEHVGDRSVERDMWITILDGDDPLIGSRPLDPTIDVDDTVDTVTVDISPSVTRNLLTTVPAAFHAGVNDGLVTAVALASIGWRRRRGSDTAAALITLEGHGREEGVVPGADLGRTVGWFTTLYPVRVDLGAIDVDDALAGGADAGRALKAVKEYVRAIPDHGIGFGMLRYLSGESDPLGRFRSPQISFNYLGRISSSDGTQDWLPVEGNRRLGGTQNPSMPVASVIDINAAVEDHVDGPCLTASFTFPRGVLDRSDIAEFAELWRRALDGLSAHASRPDAGGLTPSDIPLVSVDQQQIERWENDFPGLHDVWSVSPLQAGLMFHASLAATSTDVYTAQLFVELEGAVDSERLRGAAAGLLANHPNLCAAFVYDVHGLPVQLIVDDAVIPWTEVDLSDRGSATDADLERRLAEDRSAPFDLASPPLLRLTLLRTSPTRCVLVVTNHHIVLDGWSMPLLVRELLMRYADDSLSVERAPADLPETPSYRTYLEWLMHRDMETSLAAWEDALEGVDEPTLLAPSTPIAEQLVPEEVAVDLPDSVRDGLGALVQRSGITMNTVIQAAWGVLLSRMLSRDDVVFGVTVSGRSPELPGVENMMGLLINTLPVRVQLDPDETCTQLLARLQSEQTALLDHHYVGLGAIQSVVGTGNLFDTLSVFESYPIDTSGMGGNTDIAGMRVTAVNARDATHYPLTVLSVAEPTLQVSLRYQPAAFDRAAVDTIAQRMSRILAAFAANADTPVGEVDVFVAGERGLVVGGWDGVGVVVGGLTLVDVLDGRFAGVGGGGLVCGGVVLSWGEFDVRVNRFARLLISLGVGPESRVCVALSRSVELLVAVFAVVRAGGVFVPVDVGAPVERVGFVVGVVDPVVVLSRVGDGGCLPVGVGFVDVGCVDVSGFSGGPVGVGDRLGVLLPEHAVYVMFTSGSTGRPKGVVVSHAGVVNRLLWMQGEFPLGVGDVVLQKTPVSFDVSVWELFWPLMVGARLVVADPGGHRDPVYLVGVIERWGVSVVHFVPSMLEVFVGELSVGELGVGCSGLRRVFVSGEGLSSVLAGRFAGVCGAELVNLYGPTEASVDVTFHVVEGVVGVGVPIGRPVWNTRVLVLDSRLRPVPVGVVGELYVGGVQVARGYEGRVDLTVGRFVADPVSGVVGARVYRTGDVVRWGCGGVLEFVGRKDFQVKVRGQRVELGEVEAVLAAQVGVAGAVVVLRSGVGGDFLVGFVVGEVGVVVDEVVVLEGARRSLPGFMVPSVVVVLGEFPVTVHGKLDRKALPDTDFASAAFRTPATPAEIGIARAVADVLGLDQVGADDSFFELGGDSLSATRVIARINAALHTNMGVNALFDAPVVADLAASIDPIDSAPGEPGPAEATRVPITSRARPERIPLSFAQSRMWFVNQFDTSSPLYNIPVALQLDGFLDSGALQAALGDVVERHESLRTIFPASADGPYQVIAEPAVAAPRIHPVPIPGEGLFTDLHAFFDIGFDVSEEFPLHVRLLRTGPEQHVLAIVVHHIAADGFSMAPLARDLMSAYTARTQGRSPDWVPLPIQYADYTLWQREIVDADVGPETSPSAEFDYWTAKLSGIPDVLPLPLDRPRTSKRSAEGAVVSMDFSPEIHRALNELAHQNGSSLFMVMHAALAVLLARLTTADDVVIGTPVAGRGASVFDDVVGMFVNTLVLRAPVSSGATFAEVLAAVRSTDLGALDHADIPFERLVDYLSPDRSTEHSPLFQVLLEFQTDTGLRFDLPELTVRSLDVDLAVAKFDLQLSVMEHVDEHGEPAGISAGFRYATDIFDRMSVARIAARFERVIGAVTENQSVVVGDIDMILAGELSGLLVAPTPSGAGTDEDSLSDLFDRTARTSGAAVAVRCGGLSVTYRELDERANRLARLLVAQGVGPETLVAVAMARSIDLMVALLAVVKAGGGYVPVDSTSPVNRVDFVLRDARPKCVLTTRADGDYIRDSDAIADSEIPVIAVDDPVILDALHRFSPLAVTDRDRLLPLRPESVAYVIYTSGSTGRPKGVQVSHRSVVTLLANTRALFGFGSGDVWTMFHSEAFDFSVWEMWGALAHGGRLVLVDYFTARSPEAFLELLRHERVTVLNQTPTAFYQLAEADRLTGGAALSLRYVIFGGEALDFGQLTRWYARRGTSSPDLVNMYGITETTVHVSHLPLDRVLVRQRSASVIGRALPGLRVYVLDQRLHPVPPGVVGELYVSGDQVSRGYLGRFGLTSARFIPDLAVSGARMYRSGDLGRWNDSGQLEYLGRNDLQVQVKGYRIELGEVEAALLSGVGVSQSAVVARRDRLVGYVVPESGATISPAALLEYVSQRLAPHMVPAVVTVLEGLPLTVNGKLDRNALPEPDFGRQATVSRGPASATENILASLFAEVLGLEEVGVDDSFFTLGGDSIMSIQLVTRARSAGVLITPREVFERKTVAALSETAGTAGNRVVVDELPGGGVGEIELTPIVEWMLDRGGDFRRYSQSVLLSVPATLDEVTLTLAMQAVLDHHDILRAGIRATHHPESARRMDVAPVGTVRAETVVRHVSLGGSAAETVSTELDAALGRLDPEAGVMVQAVLLDTDGQIQKDRQSRKRLLLVAHHLVTDGVSWRILIPDLALACAQVQSGVDPSLAPVGTSMRRWAHGLVDAAREPDRVAEIDYWREVLEGPDPTLGVRALTKRDTASATIDIEVRVPTGLTEAVSTTVPQAIHGSVEDGLLTALALAMVRWRMDRGIDNPETLISLEGHGREEQVVPGADLARTVGWFTTIFPVRIDLSGVDPGDAFAGGPAAGVAAKTVKEQLRAVPDRGIGFGLLRYLNRETAHTLSQLPVPQISFNYLGRVGGSDADASAGWVPIRDEDLRTVAAVDLPLASVLEVNVMTVDSDTEDGPQLVAGWTFPPDILGADDVRQLGQWWLDALAGLAEFAAGGGGFTPSDFDLVDLRQEAIDDLESRCPDLSDVWPLSPLQAGLLFHAELAERSVDAYLVQVALDLAGAVDSERLRRAADALLGRHENLRTAFLHSADGRAVQVVRSNVAAPWQEIDLTGAPDQEIDRALAEDRARPFDMARAPLIRFTLIALAPEKFTLVLTNHHILLDGWSMPLLIRELATLYAADGQVAALPHARAYRDYLTWMSRRDQQASRAVWARTLSGVEGPTLLAPAVRSRRLSTMAAEWVFDLDEEFTTSLRGMARELGLTINTIVQASWGIVLAALTGRDDVVFGATVSGRPPELTGIETMVGLFINTIPVRITLRPSESIGTLLARIQAEQAELSDHHCLGLSEIHVGAGPEIGFDTLTVFESYPVDRQGLSSDTDIAGVRITDVEAKDAAHYPLSLVASVDTRLRLKFEYIPEVFGAADIEEIAGRLRRVLEACTQPDRPLAVVSVLAASEHTELVPVRGTAGGSSRVFPEIFDEAAQRDPNAPAVESADGSMTYGELDILSNRIARMLVSHGLGTEDYVAVGVPRSLASVVSILAVAKTGAAFVPIDPDYPDERINHMLIDSKVSFGLTTTAGRDRLPDIAEWLIIDDPHFTKKCEGFSGSPLTDNDRLRPIGLDSAAYVVYTSGSTGVPKGVVVTQRGLDNFARDQLERYGATPQSRTLHFSTPSFDGSLFEYLQAFGAGATMVVAPPGIYGGEDLAQLLAEHAVTHAFVTTAALASVDPAGLEQLSEVVFGGEACPPDLVARWAPGRRLYNAYGPTEATIMSNVSPPMTAGEPITIGGPVRGVTELVLDTRLQAVPVGVPGELYLAGPGVARGYHRRAGLTAERFVANPADPGTRMYRTGDIVRWTADMCVEYVGRSDFQVKVRGFRVELGEIDSVLMSEPNVGFAVTVADSAPTGDTRLVSYVVPTAGRLDTRILSRAVARRLPSHMVPAVLTVLENIPLTAVGKVDRSALPRPEIETTTGDFRPPVGPVEQAVSDVFGEVLGLERVGTDISFFELGGNSLSATSVAARLRAVLGATVGVRDLFETPTVAELATVIGHSVAEGSERLGPRPRPDNIPLSFAQQRMWFVNQLDTSSPAYNIPLVVRLSGELDKPALRSAMSDVIARHESLRTMFPVHGDGPVQHILPTESAELPQLTETSVTDELHLRDELARMVSAGFDVAARIPLRAALFTIDEREHVLAVVVHHISADGFSMSPLTRDVMIAYEAHAYGGDPQWTPLPVQYADFALWQREILGSVDDPGSVISEQLAYWRRALSGAPDLLELPLDRDRPTQQSFHGSRIHFSISSDLHRRILNVSRQHESTAFMTVHAALALLLARLGSTDDIVIGTPIAGRGDRALDDLVGMFVGTLALRTQVDPARSFRELVEHCREVDLAAFAYSDVPFERVVDAVGPKRSSAYAPISSVSLEFQNNKRPILKLPGLEVRGIDPELEVVKVDLEFLLAEEYDDRGEPGGMSGAVDFATDLFDPGTVGGFADMFVRVLEAVTRNPQVPIGDIDLLGDLERRELTPAHGLPEVPPKLWPELLADAVAIDPDSVALSLENRQLSYRDLDEWSNRVARELCGRGVGPETFVALGMPRSIESVVAIWSVTKAGAAFVPVDPAYPRERVEYMLADCRASLGLTVQTSRTHLPDVVPWLELDDPHFARRVAALSPEPITDDDRTGELNLDHPAYLIYTSGSTGKPKGVNITHRGLASFTAETRERFEVTHDSHVSQLASPSFDASIFELTMAFSASAQVVIVPPAVYGGAELADVFRREQVTHATITPTALAALGDNGFEALRVLDLVGEACPPEVVAQWAPGRRLHNGYGPTETTVQASVSDSMKPGAGVNIGSPAVGFGFLVLDERLQPVPVGVPGELYIIGPGMARGYHNRASLTSERFVACSYGSPGRRMYRTGDVVRWRESGGDSAKIVGSGDGVHHTLEYIGRSDFQVKVRGFRIELGEIDAVLSRHPSVDFAATVGHTGPSGETVLVSYVRASAADATGTDEIRAYAADRLPSHMVPSAVVLLERIPMTPVGKLDRKALPEPEFGSAAAEFREPVTDTERAVVDSFVEVLGVDRVSTTDSFFDLGGSSLVATRIVSALHSRFQRRIPLQWMFLDPTPAGIARRLDMPTADAGMEELLAVVVPLRTEGTGRPLFCVHPGIGLSWGYAGLVRYLPEDRPVYGLQLPALSDDGDYQSIEQLAHRYVEEVEAVSPDGPYDLLGWSLGGVIAHAMAVELQSSGRDVATLAMMDSYPDNGDAPASAELDVRDLLRGLGLEPQTDRDLTFDEAAAVLARRLGPDTGVDGRDLERIARGYETSQRITHQFVPQVYEGDLLIFLASGEDDTIPRDRSPQEWSPLVTGRIVEVPVRCEHNEMIEPPAMAVIGPELARVLSMFSGYSERA</sequence>
<dbReference type="CDD" id="cd19540">
    <property type="entry name" value="LCL_NRPS-like"/>
    <property type="match status" value="3"/>
</dbReference>
<dbReference type="Gene3D" id="3.30.559.30">
    <property type="entry name" value="Nonribosomal peptide synthetase, condensation domain"/>
    <property type="match status" value="7"/>
</dbReference>
<dbReference type="Pfam" id="PF00550">
    <property type="entry name" value="PP-binding"/>
    <property type="match status" value="6"/>
</dbReference>
<dbReference type="InterPro" id="IPR029058">
    <property type="entry name" value="AB_hydrolase_fold"/>
</dbReference>
<evidence type="ECO:0000313" key="9">
    <source>
        <dbReference type="Proteomes" id="UP000502345"/>
    </source>
</evidence>
<dbReference type="InterPro" id="IPR036736">
    <property type="entry name" value="ACP-like_sf"/>
</dbReference>
<dbReference type="NCBIfam" id="NF004282">
    <property type="entry name" value="PRK05691.1"/>
    <property type="match status" value="4"/>
</dbReference>
<dbReference type="InterPro" id="IPR042099">
    <property type="entry name" value="ANL_N_sf"/>
</dbReference>
<dbReference type="PROSITE" id="PS00455">
    <property type="entry name" value="AMP_BINDING"/>
    <property type="match status" value="5"/>
</dbReference>
<dbReference type="FunFam" id="3.40.50.980:FF:000001">
    <property type="entry name" value="Non-ribosomal peptide synthetase"/>
    <property type="match status" value="2"/>
</dbReference>
<feature type="domain" description="Carrier" evidence="7">
    <location>
        <begin position="220"/>
        <end position="295"/>
    </location>
</feature>
<dbReference type="InterPro" id="IPR000873">
    <property type="entry name" value="AMP-dep_synth/lig_dom"/>
</dbReference>
<dbReference type="InterPro" id="IPR001242">
    <property type="entry name" value="Condensation_dom"/>
</dbReference>
<accession>A0A6G9CVR3</accession>
<dbReference type="Gene3D" id="3.30.300.30">
    <property type="match status" value="6"/>
</dbReference>
<dbReference type="PANTHER" id="PTHR45527">
    <property type="entry name" value="NONRIBOSOMAL PEPTIDE SYNTHETASE"/>
    <property type="match status" value="1"/>
</dbReference>
<dbReference type="InterPro" id="IPR010060">
    <property type="entry name" value="NRPS_synth"/>
</dbReference>
<dbReference type="FunFam" id="3.30.300.30:FF:000010">
    <property type="entry name" value="Enterobactin synthetase component F"/>
    <property type="match status" value="1"/>
</dbReference>
<organism evidence="8 9">
    <name type="scientific">Rhodococcus erythropolis</name>
    <name type="common">Arthrobacter picolinophilus</name>
    <dbReference type="NCBI Taxonomy" id="1833"/>
    <lineage>
        <taxon>Bacteria</taxon>
        <taxon>Bacillati</taxon>
        <taxon>Actinomycetota</taxon>
        <taxon>Actinomycetes</taxon>
        <taxon>Mycobacteriales</taxon>
        <taxon>Nocardiaceae</taxon>
        <taxon>Rhodococcus</taxon>
        <taxon>Rhodococcus erythropolis group</taxon>
    </lineage>
</organism>
<evidence type="ECO:0000256" key="3">
    <source>
        <dbReference type="ARBA" id="ARBA00022450"/>
    </source>
</evidence>
<dbReference type="InterPro" id="IPR001031">
    <property type="entry name" value="Thioesterase"/>
</dbReference>
<dbReference type="NCBIfam" id="TIGR01720">
    <property type="entry name" value="NRPS-para261"/>
    <property type="match status" value="2"/>
</dbReference>
<dbReference type="GO" id="GO:0072330">
    <property type="term" value="P:monocarboxylic acid biosynthetic process"/>
    <property type="evidence" value="ECO:0007669"/>
    <property type="project" value="UniProtKB-ARBA"/>
</dbReference>
<keyword evidence="5" id="KW-0677">Repeat</keyword>
<dbReference type="PROSITE" id="PS50075">
    <property type="entry name" value="CARRIER"/>
    <property type="match status" value="6"/>
</dbReference>
<dbReference type="SMART" id="SM01294">
    <property type="entry name" value="PKS_PP_betabranch"/>
    <property type="match status" value="1"/>
</dbReference>
<name>A0A6G9CVR3_RHOER</name>
<evidence type="ECO:0000313" key="8">
    <source>
        <dbReference type="EMBL" id="QIP40796.1"/>
    </source>
</evidence>
<dbReference type="SUPFAM" id="SSF52777">
    <property type="entry name" value="CoA-dependent acyltransferases"/>
    <property type="match status" value="14"/>
</dbReference>
<dbReference type="InterPro" id="IPR023213">
    <property type="entry name" value="CAT-like_dom_sf"/>
</dbReference>
<dbReference type="Proteomes" id="UP000502345">
    <property type="component" value="Chromosome"/>
</dbReference>
<dbReference type="NCBIfam" id="TIGR01733">
    <property type="entry name" value="AA-adenyl-dom"/>
    <property type="match status" value="5"/>
</dbReference>
<protein>
    <submittedName>
        <fullName evidence="8">Non-ribosomal peptide synthetase</fullName>
    </submittedName>
</protein>
<dbReference type="SUPFAM" id="SSF56801">
    <property type="entry name" value="Acetyl-CoA synthetase-like"/>
    <property type="match status" value="6"/>
</dbReference>
<dbReference type="InterPro" id="IPR020806">
    <property type="entry name" value="PKS_PP-bd"/>
</dbReference>
<dbReference type="Gene3D" id="2.30.38.10">
    <property type="entry name" value="Luciferase, Domain 3"/>
    <property type="match status" value="4"/>
</dbReference>
<proteinExistence type="inferred from homology"/>
<gene>
    <name evidence="8" type="ORF">G9444_3552</name>
</gene>
<dbReference type="Pfam" id="PF13193">
    <property type="entry name" value="AMP-binding_C"/>
    <property type="match status" value="4"/>
</dbReference>
<dbReference type="CDD" id="cd19543">
    <property type="entry name" value="DCL_NRPS"/>
    <property type="match status" value="1"/>
</dbReference>
<dbReference type="Gene3D" id="1.10.1200.10">
    <property type="entry name" value="ACP-like"/>
    <property type="match status" value="4"/>
</dbReference>
<dbReference type="PANTHER" id="PTHR45527:SF1">
    <property type="entry name" value="FATTY ACID SYNTHASE"/>
    <property type="match status" value="1"/>
</dbReference>
<evidence type="ECO:0000259" key="7">
    <source>
        <dbReference type="PROSITE" id="PS50075"/>
    </source>
</evidence>
<dbReference type="GO" id="GO:0008610">
    <property type="term" value="P:lipid biosynthetic process"/>
    <property type="evidence" value="ECO:0007669"/>
    <property type="project" value="UniProtKB-ARBA"/>
</dbReference>
<keyword evidence="4" id="KW-0597">Phosphoprotein</keyword>
<dbReference type="Gene3D" id="3.40.50.12780">
    <property type="entry name" value="N-terminal domain of ligase-like"/>
    <property type="match status" value="2"/>
</dbReference>
<feature type="domain" description="Carrier" evidence="7">
    <location>
        <begin position="5454"/>
        <end position="5529"/>
    </location>
</feature>
<dbReference type="EMBL" id="CP050124">
    <property type="protein sequence ID" value="QIP40796.1"/>
    <property type="molecule type" value="Genomic_DNA"/>
</dbReference>
<feature type="domain" description="Carrier" evidence="7">
    <location>
        <begin position="3920"/>
        <end position="3994"/>
    </location>
</feature>
<comment type="similarity">
    <text evidence="2">Belongs to the ATP-dependent AMP-binding enzyme family.</text>
</comment>
<evidence type="ECO:0000256" key="4">
    <source>
        <dbReference type="ARBA" id="ARBA00022553"/>
    </source>
</evidence>
<feature type="domain" description="Carrier" evidence="7">
    <location>
        <begin position="1283"/>
        <end position="1357"/>
    </location>
</feature>
<dbReference type="SUPFAM" id="SSF47336">
    <property type="entry name" value="ACP-like"/>
    <property type="match status" value="6"/>
</dbReference>
<reference evidence="8 9" key="1">
    <citation type="submission" date="2020-03" db="EMBL/GenBank/DDBJ databases">
        <title>Screen low temperature-resistant strains for efficient degradation of petroleum hydrocarbons under the low temperature.</title>
        <authorList>
            <person name="Wang Y."/>
            <person name="Chen J."/>
        </authorList>
    </citation>
    <scope>NUCLEOTIDE SEQUENCE [LARGE SCALE GENOMIC DNA]</scope>
    <source>
        <strain evidence="8 9">KB1</strain>
    </source>
</reference>
<dbReference type="GO" id="GO:0031177">
    <property type="term" value="F:phosphopantetheine binding"/>
    <property type="evidence" value="ECO:0007669"/>
    <property type="project" value="InterPro"/>
</dbReference>
<dbReference type="Gene3D" id="3.40.50.980">
    <property type="match status" value="8"/>
</dbReference>
<dbReference type="Pfam" id="PF00975">
    <property type="entry name" value="Thioesterase"/>
    <property type="match status" value="1"/>
</dbReference>
<dbReference type="GO" id="GO:0003824">
    <property type="term" value="F:catalytic activity"/>
    <property type="evidence" value="ECO:0007669"/>
    <property type="project" value="InterPro"/>
</dbReference>
<dbReference type="FunFam" id="1.10.1200.10:FF:000005">
    <property type="entry name" value="Nonribosomal peptide synthetase 1"/>
    <property type="match status" value="2"/>
</dbReference>
<keyword evidence="3" id="KW-0596">Phosphopantetheine</keyword>
<dbReference type="InterPro" id="IPR045851">
    <property type="entry name" value="AMP-bd_C_sf"/>
</dbReference>
<keyword evidence="6" id="KW-0045">Antibiotic biosynthesis</keyword>
<evidence type="ECO:0000256" key="2">
    <source>
        <dbReference type="ARBA" id="ARBA00006432"/>
    </source>
</evidence>
<evidence type="ECO:0000256" key="5">
    <source>
        <dbReference type="ARBA" id="ARBA00022737"/>
    </source>
</evidence>
<dbReference type="SMART" id="SM00823">
    <property type="entry name" value="PKS_PP"/>
    <property type="match status" value="6"/>
</dbReference>
<dbReference type="CDD" id="cd17643">
    <property type="entry name" value="A_NRPS_Cytc1-like"/>
    <property type="match status" value="1"/>
</dbReference>
<dbReference type="Pfam" id="PF00501">
    <property type="entry name" value="AMP-binding"/>
    <property type="match status" value="6"/>
</dbReference>
<dbReference type="GO" id="GO:0005829">
    <property type="term" value="C:cytosol"/>
    <property type="evidence" value="ECO:0007669"/>
    <property type="project" value="TreeGrafter"/>
</dbReference>
<dbReference type="GO" id="GO:0044550">
    <property type="term" value="P:secondary metabolite biosynthetic process"/>
    <property type="evidence" value="ECO:0007669"/>
    <property type="project" value="UniProtKB-ARBA"/>
</dbReference>
<dbReference type="GO" id="GO:0017000">
    <property type="term" value="P:antibiotic biosynthetic process"/>
    <property type="evidence" value="ECO:0007669"/>
    <property type="project" value="UniProtKB-KW"/>
</dbReference>
<dbReference type="Gene3D" id="3.30.559.10">
    <property type="entry name" value="Chloramphenicol acetyltransferase-like domain"/>
    <property type="match status" value="7"/>
</dbReference>
<dbReference type="InterPro" id="IPR009081">
    <property type="entry name" value="PP-bd_ACP"/>
</dbReference>
<dbReference type="InterPro" id="IPR020845">
    <property type="entry name" value="AMP-binding_CS"/>
</dbReference>
<dbReference type="FunFam" id="3.40.50.12780:FF:000012">
    <property type="entry name" value="Non-ribosomal peptide synthetase"/>
    <property type="match status" value="1"/>
</dbReference>
<evidence type="ECO:0000256" key="6">
    <source>
        <dbReference type="ARBA" id="ARBA00023194"/>
    </source>
</evidence>
<dbReference type="InterPro" id="IPR006162">
    <property type="entry name" value="Ppantetheine_attach_site"/>
</dbReference>
<dbReference type="InterPro" id="IPR025110">
    <property type="entry name" value="AMP-bd_C"/>
</dbReference>
<dbReference type="Pfam" id="PF00668">
    <property type="entry name" value="Condensation"/>
    <property type="match status" value="7"/>
</dbReference>
<dbReference type="Gene3D" id="3.40.50.1820">
    <property type="entry name" value="alpha/beta hydrolase"/>
    <property type="match status" value="2"/>
</dbReference>
<feature type="domain" description="Carrier" evidence="7">
    <location>
        <begin position="6527"/>
        <end position="6602"/>
    </location>
</feature>
<feature type="domain" description="Carrier" evidence="7">
    <location>
        <begin position="2836"/>
        <end position="2911"/>
    </location>
</feature>